<feature type="signal peptide" evidence="2">
    <location>
        <begin position="1"/>
        <end position="23"/>
    </location>
</feature>
<accession>A0A4R6QJH6</accession>
<feature type="region of interest" description="Disordered" evidence="1">
    <location>
        <begin position="648"/>
        <end position="672"/>
    </location>
</feature>
<evidence type="ECO:0000256" key="2">
    <source>
        <dbReference type="SAM" id="SignalP"/>
    </source>
</evidence>
<protein>
    <recommendedName>
        <fullName evidence="5">Lipoprotein</fullName>
    </recommendedName>
</protein>
<feature type="region of interest" description="Disordered" evidence="1">
    <location>
        <begin position="26"/>
        <end position="45"/>
    </location>
</feature>
<evidence type="ECO:0000256" key="1">
    <source>
        <dbReference type="SAM" id="MobiDB-lite"/>
    </source>
</evidence>
<dbReference type="Proteomes" id="UP000295361">
    <property type="component" value="Unassembled WGS sequence"/>
</dbReference>
<feature type="compositionally biased region" description="Pro residues" evidence="1">
    <location>
        <begin position="31"/>
        <end position="42"/>
    </location>
</feature>
<evidence type="ECO:0000313" key="4">
    <source>
        <dbReference type="Proteomes" id="UP000295361"/>
    </source>
</evidence>
<keyword evidence="2" id="KW-0732">Signal</keyword>
<gene>
    <name evidence="3" type="ORF">DES47_104158</name>
</gene>
<keyword evidence="4" id="KW-1185">Reference proteome</keyword>
<name>A0A4R6QJH6_9BURK</name>
<evidence type="ECO:0008006" key="5">
    <source>
        <dbReference type="Google" id="ProtNLM"/>
    </source>
</evidence>
<dbReference type="EMBL" id="SNXS01000004">
    <property type="protein sequence ID" value="TDP63876.1"/>
    <property type="molecule type" value="Genomic_DNA"/>
</dbReference>
<comment type="caution">
    <text evidence="3">The sequence shown here is derived from an EMBL/GenBank/DDBJ whole genome shotgun (WGS) entry which is preliminary data.</text>
</comment>
<dbReference type="PROSITE" id="PS51257">
    <property type="entry name" value="PROKAR_LIPOPROTEIN"/>
    <property type="match status" value="1"/>
</dbReference>
<reference evidence="3 4" key="1">
    <citation type="submission" date="2019-03" db="EMBL/GenBank/DDBJ databases">
        <title>Genomic Encyclopedia of Type Strains, Phase IV (KMG-IV): sequencing the most valuable type-strain genomes for metagenomic binning, comparative biology and taxonomic classification.</title>
        <authorList>
            <person name="Goeker M."/>
        </authorList>
    </citation>
    <scope>NUCLEOTIDE SEQUENCE [LARGE SCALE GENOMIC DNA]</scope>
    <source>
        <strain evidence="3 4">DSM 16998</strain>
    </source>
</reference>
<organism evidence="3 4">
    <name type="scientific">Roseateles toxinivorans</name>
    <dbReference type="NCBI Taxonomy" id="270368"/>
    <lineage>
        <taxon>Bacteria</taxon>
        <taxon>Pseudomonadati</taxon>
        <taxon>Pseudomonadota</taxon>
        <taxon>Betaproteobacteria</taxon>
        <taxon>Burkholderiales</taxon>
        <taxon>Sphaerotilaceae</taxon>
        <taxon>Roseateles</taxon>
    </lineage>
</organism>
<evidence type="ECO:0000313" key="3">
    <source>
        <dbReference type="EMBL" id="TDP63876.1"/>
    </source>
</evidence>
<dbReference type="InParanoid" id="A0A4R6QJH6"/>
<sequence>MKMLRITGRAWALVCLVALSACGGGGGSAPAPAPTPEPPPVEPSLSTQCQTGSVARLELPAGAQVGRNAELSLLGCAAGQVFSELRWTQVAGPTLRLMSARSQALTLEPSEPGSYRFEVSFQDAQGRVRSGQAEFNVAAAADTGLLLRGEPSAYSNGPLSVRAWAASLSQDERDTATVNWTVVDGPSTALQESTGWRVLLKAPVVSQDSLLRLRAQVSLTGGRQLSQDFRLLVQAPPRQAASDALFPASDPVSRVYPYLAGGPHAQALKDCIYTPSLDRNNTCTLGRLPLLGQETRGELPTVEQVMRRVLVSNDWMGEAFEAFLREQDSHGDFRRLLNASTAVVIGGRVRPAFYWGATGAIYLDAGYLWLTPEQRDTISETPDPRSDYGAQLRYSAPWRYVLNNAHADGVYPVAERRPRELSRLAYTLGPLLYHELTHAADLVPPRLHTQLSGSLRVWQAGPALTPAADLAQRLPFYSQEMVALGRVQFFGVTATAEQIAYGPEDVARFFSLDRVNDDYSYSMPIGETVSAEDPAMLVEEAMMQLRYGVLRDFAVTTPRPAGGTSTDLIVSWGQRGRIGEPAIRPRVALVLEQIMPWLDAGTTDRLAPPTPLRAGLSWGQNLDQAAIAANRPRVLTARERLIEAEQEQRRGIERARRAQAQALQGGGPRVRQ</sequence>
<proteinExistence type="predicted"/>
<feature type="chain" id="PRO_5020704984" description="Lipoprotein" evidence="2">
    <location>
        <begin position="24"/>
        <end position="672"/>
    </location>
</feature>
<dbReference type="AlphaFoldDB" id="A0A4R6QJH6"/>